<dbReference type="Gene3D" id="3.50.30.50">
    <property type="entry name" value="Putative cyclase"/>
    <property type="match status" value="1"/>
</dbReference>
<reference evidence="1" key="1">
    <citation type="submission" date="2022-09" db="EMBL/GenBank/DDBJ databases">
        <title>Intensive care unit water sources are persistently colonized with multi-drug resistant bacteria and are the site of extensive horizontal gene transfer of antibiotic resistance genes.</title>
        <authorList>
            <person name="Diorio-Toth L."/>
        </authorList>
    </citation>
    <scope>NUCLEOTIDE SEQUENCE</scope>
    <source>
        <strain evidence="1">GD03832</strain>
    </source>
</reference>
<dbReference type="GO" id="GO:0004061">
    <property type="term" value="F:arylformamidase activity"/>
    <property type="evidence" value="ECO:0007669"/>
    <property type="project" value="InterPro"/>
</dbReference>
<protein>
    <submittedName>
        <fullName evidence="1">Cyclase family protein</fullName>
    </submittedName>
</protein>
<evidence type="ECO:0000313" key="2">
    <source>
        <dbReference type="Proteomes" id="UP001161065"/>
    </source>
</evidence>
<dbReference type="AlphaFoldDB" id="A0AA42PY16"/>
<organism evidence="1 2">
    <name type="scientific">Comamonas thiooxydans</name>
    <dbReference type="NCBI Taxonomy" id="363952"/>
    <lineage>
        <taxon>Bacteria</taxon>
        <taxon>Pseudomonadati</taxon>
        <taxon>Pseudomonadota</taxon>
        <taxon>Betaproteobacteria</taxon>
        <taxon>Burkholderiales</taxon>
        <taxon>Comamonadaceae</taxon>
        <taxon>Comamonas</taxon>
    </lineage>
</organism>
<dbReference type="GO" id="GO:0019441">
    <property type="term" value="P:L-tryptophan catabolic process to kynurenine"/>
    <property type="evidence" value="ECO:0007669"/>
    <property type="project" value="InterPro"/>
</dbReference>
<dbReference type="InterPro" id="IPR037175">
    <property type="entry name" value="KFase_sf"/>
</dbReference>
<gene>
    <name evidence="1" type="ORF">N5D63_01225</name>
</gene>
<dbReference type="SUPFAM" id="SSF102198">
    <property type="entry name" value="Putative cyclase"/>
    <property type="match status" value="1"/>
</dbReference>
<dbReference type="EMBL" id="JAOCEK010000001">
    <property type="protein sequence ID" value="MDH1332759.1"/>
    <property type="molecule type" value="Genomic_DNA"/>
</dbReference>
<dbReference type="PANTHER" id="PTHR31118:SF12">
    <property type="entry name" value="CYCLASE-LIKE PROTEIN 2"/>
    <property type="match status" value="1"/>
</dbReference>
<dbReference type="InterPro" id="IPR007325">
    <property type="entry name" value="KFase/CYL"/>
</dbReference>
<dbReference type="Pfam" id="PF04199">
    <property type="entry name" value="Cyclase"/>
    <property type="match status" value="1"/>
</dbReference>
<accession>A0AA42PY16</accession>
<proteinExistence type="predicted"/>
<comment type="caution">
    <text evidence="1">The sequence shown here is derived from an EMBL/GenBank/DDBJ whole genome shotgun (WGS) entry which is preliminary data.</text>
</comment>
<name>A0AA42PY16_9BURK</name>
<dbReference type="RefSeq" id="WP_003064805.1">
    <property type="nucleotide sequence ID" value="NZ_ADVQ01000037.1"/>
</dbReference>
<sequence>MQTPLELLGGMALALATGRIRIVDLTQTLSPDFPAIALPPEMGQCQPFRIEQISAYDERGPGWYWNNFSCGEHTGTHFDAPIHWISGRDLPNNAVDSIPAQHFIAPACVIDCSAQAAADPDYLMGVADIERFEAAHGRIPEGHWVLMRTDWARRWSQARDAEAFQNFDASGQHTPGPDTEAVRFLVEQRGVLGFGTESIGTDAGQGYHLRPPYPCHSLMHGAGKYGLQCLTNLDQLPPTGALVVAAPLKIENGSGSPLRVLALVEGKA</sequence>
<evidence type="ECO:0000313" key="1">
    <source>
        <dbReference type="EMBL" id="MDH1332759.1"/>
    </source>
</evidence>
<dbReference type="PANTHER" id="PTHR31118">
    <property type="entry name" value="CYCLASE-LIKE PROTEIN 2"/>
    <property type="match status" value="1"/>
</dbReference>
<dbReference type="Proteomes" id="UP001161065">
    <property type="component" value="Unassembled WGS sequence"/>
</dbReference>